<keyword evidence="4 8" id="KW-0418">Kinase</keyword>
<dbReference type="Gene3D" id="3.30.1180.20">
    <property type="entry name" value="Dihydroxyacetone kinase, domain 2"/>
    <property type="match status" value="1"/>
</dbReference>
<keyword evidence="5" id="KW-0067">ATP-binding</keyword>
<evidence type="ECO:0000256" key="2">
    <source>
        <dbReference type="ARBA" id="ARBA00022679"/>
    </source>
</evidence>
<dbReference type="FunCoup" id="A0A0D2X3L5">
    <property type="interactions" value="322"/>
</dbReference>
<proteinExistence type="inferred from homology"/>
<dbReference type="PANTHER" id="PTHR28629">
    <property type="entry name" value="TRIOKINASE/FMN CYCLASE"/>
    <property type="match status" value="1"/>
</dbReference>
<dbReference type="PROSITE" id="PS51480">
    <property type="entry name" value="DHAL"/>
    <property type="match status" value="1"/>
</dbReference>
<dbReference type="InterPro" id="IPR036117">
    <property type="entry name" value="DhaL_dom_sf"/>
</dbReference>
<keyword evidence="3" id="KW-0547">Nucleotide-binding</keyword>
<gene>
    <name evidence="8" type="ORF">CAOG_005152</name>
</gene>
<dbReference type="Gene3D" id="1.25.40.340">
    <property type="match status" value="1"/>
</dbReference>
<evidence type="ECO:0000256" key="4">
    <source>
        <dbReference type="ARBA" id="ARBA00022777"/>
    </source>
</evidence>
<dbReference type="AlphaFoldDB" id="A0A0D2X3L5"/>
<protein>
    <submittedName>
        <fullName evidence="8">Dihydroxyacetone kinase</fullName>
    </submittedName>
</protein>
<dbReference type="FunFam" id="1.25.40.340:FF:000002">
    <property type="entry name" value="Dihydroxyacetone kinase, L subunit"/>
    <property type="match status" value="1"/>
</dbReference>
<organism evidence="8 9">
    <name type="scientific">Capsaspora owczarzaki (strain ATCC 30864)</name>
    <dbReference type="NCBI Taxonomy" id="595528"/>
    <lineage>
        <taxon>Eukaryota</taxon>
        <taxon>Filasterea</taxon>
        <taxon>Capsaspora</taxon>
    </lineage>
</organism>
<reference evidence="9" key="1">
    <citation type="submission" date="2011-02" db="EMBL/GenBank/DDBJ databases">
        <title>The Genome Sequence of Capsaspora owczarzaki ATCC 30864.</title>
        <authorList>
            <person name="Russ C."/>
            <person name="Cuomo C."/>
            <person name="Burger G."/>
            <person name="Gray M.W."/>
            <person name="Holland P.W.H."/>
            <person name="King N."/>
            <person name="Lang F.B.F."/>
            <person name="Roger A.J."/>
            <person name="Ruiz-Trillo I."/>
            <person name="Young S.K."/>
            <person name="Zeng Q."/>
            <person name="Gargeya S."/>
            <person name="Alvarado L."/>
            <person name="Berlin A."/>
            <person name="Chapman S.B."/>
            <person name="Chen Z."/>
            <person name="Freedman E."/>
            <person name="Gellesch M."/>
            <person name="Goldberg J."/>
            <person name="Griggs A."/>
            <person name="Gujja S."/>
            <person name="Heilman E."/>
            <person name="Heiman D."/>
            <person name="Howarth C."/>
            <person name="Mehta T."/>
            <person name="Neiman D."/>
            <person name="Pearson M."/>
            <person name="Roberts A."/>
            <person name="Saif S."/>
            <person name="Shea T."/>
            <person name="Shenoy N."/>
            <person name="Sisk P."/>
            <person name="Stolte C."/>
            <person name="Sykes S."/>
            <person name="White J."/>
            <person name="Yandava C."/>
            <person name="Haas B."/>
            <person name="Nusbaum C."/>
            <person name="Birren B."/>
        </authorList>
    </citation>
    <scope>NUCLEOTIDE SEQUENCE</scope>
    <source>
        <strain evidence="9">ATCC 30864</strain>
    </source>
</reference>
<dbReference type="GO" id="GO:0005829">
    <property type="term" value="C:cytosol"/>
    <property type="evidence" value="ECO:0007669"/>
    <property type="project" value="TreeGrafter"/>
</dbReference>
<dbReference type="NCBIfam" id="NF011049">
    <property type="entry name" value="PRK14479.1"/>
    <property type="match status" value="1"/>
</dbReference>
<dbReference type="InterPro" id="IPR004007">
    <property type="entry name" value="DhaL_dom"/>
</dbReference>
<evidence type="ECO:0000313" key="9">
    <source>
        <dbReference type="Proteomes" id="UP000008743"/>
    </source>
</evidence>
<keyword evidence="9" id="KW-1185">Reference proteome</keyword>
<sequence length="601" mass="61626">MPSKLINNPANAVDEALDGVVAAAQHRLARLAAPFRRVVVRRDATHARSDRVMLVSGGGSGHEPAHVGYVGRGMLSAAVCGDVFASPPTANVLAAIQAVTGRHGTLVIIKNYTGDRLNFGLAVEQARTSGLKVDVVVVGDDVALKSANELAGRRGLAGTVFVHKVAGALADAGNPLQAVAHGARIAAQQVATMGASLSSCSLPGKEPTFTVKDGEMELGLGIHGEPGALTTSVKTADQLVETLLDRIGQVGSAGLSSFLEAEAPVALLVNNLGGTSNLELSVVVNAAVRRLQTHYRVKVERVYAGAFMTSLEMAGISLTVLRLDLAEPVAGLTSLAPLLDAATEASAWPATFASSTVVESGDMPLNPWIQVPTQASDAPAQDGGRKAMSSLLQAMAQALVDAAPELDRLDRLAGDGDCGETFKRGAIAIQQALSHPTSDLTRMLNESPKELLSWIASTLHSAMGGSSGVLYSIGLHAAAQSLQATQGSSPQPRDWLGALSRAIEAIQRHGGAAFGDRTMLDALGPALQAGFTAIGAFSSVEGGAAVVQAMASAARAGVERTATMNAVAGRASYLPHVHSADAGANAVAVWLQAMYAALSQA</sequence>
<dbReference type="FunFam" id="3.30.1180.20:FF:000001">
    <property type="entry name" value="Dihydroxyacetone kinase 1"/>
    <property type="match status" value="1"/>
</dbReference>
<dbReference type="Proteomes" id="UP000008743">
    <property type="component" value="Unassembled WGS sequence"/>
</dbReference>
<evidence type="ECO:0000313" key="8">
    <source>
        <dbReference type="EMBL" id="KJE94519.1"/>
    </source>
</evidence>
<dbReference type="Pfam" id="PF02734">
    <property type="entry name" value="Dak2"/>
    <property type="match status" value="1"/>
</dbReference>
<name>A0A0D2X3L5_CAPO3</name>
<evidence type="ECO:0000259" key="6">
    <source>
        <dbReference type="PROSITE" id="PS51480"/>
    </source>
</evidence>
<dbReference type="SUPFAM" id="SSF101473">
    <property type="entry name" value="DhaL-like"/>
    <property type="match status" value="1"/>
</dbReference>
<dbReference type="InterPro" id="IPR050861">
    <property type="entry name" value="Dihydroxyacetone_Kinase"/>
</dbReference>
<feature type="domain" description="DhaL" evidence="6">
    <location>
        <begin position="386"/>
        <end position="596"/>
    </location>
</feature>
<dbReference type="Pfam" id="PF02733">
    <property type="entry name" value="Dak1"/>
    <property type="match status" value="1"/>
</dbReference>
<evidence type="ECO:0000256" key="5">
    <source>
        <dbReference type="ARBA" id="ARBA00022840"/>
    </source>
</evidence>
<dbReference type="EMBL" id="KE346367">
    <property type="protein sequence ID" value="KJE94519.1"/>
    <property type="molecule type" value="Genomic_DNA"/>
</dbReference>
<keyword evidence="2" id="KW-0808">Transferase</keyword>
<dbReference type="PhylomeDB" id="A0A0D2X3L5"/>
<dbReference type="SUPFAM" id="SSF82549">
    <property type="entry name" value="DAK1/DegV-like"/>
    <property type="match status" value="1"/>
</dbReference>
<dbReference type="eggNOG" id="KOG2426">
    <property type="taxonomic scope" value="Eukaryota"/>
</dbReference>
<evidence type="ECO:0000256" key="3">
    <source>
        <dbReference type="ARBA" id="ARBA00022741"/>
    </source>
</evidence>
<dbReference type="GO" id="GO:0004371">
    <property type="term" value="F:glycerone kinase activity"/>
    <property type="evidence" value="ECO:0007669"/>
    <property type="project" value="InterPro"/>
</dbReference>
<dbReference type="PANTHER" id="PTHR28629:SF4">
    <property type="entry name" value="TRIOKINASE_FMN CYCLASE"/>
    <property type="match status" value="1"/>
</dbReference>
<dbReference type="SMART" id="SM01120">
    <property type="entry name" value="Dak2"/>
    <property type="match status" value="1"/>
</dbReference>
<comment type="similarity">
    <text evidence="1">Belongs to the dihydroxyacetone kinase (DAK) family.</text>
</comment>
<dbReference type="OrthoDB" id="1724672at2759"/>
<dbReference type="PROSITE" id="PS51481">
    <property type="entry name" value="DHAK"/>
    <property type="match status" value="1"/>
</dbReference>
<dbReference type="STRING" id="595528.A0A0D2X3L5"/>
<dbReference type="GO" id="GO:0019563">
    <property type="term" value="P:glycerol catabolic process"/>
    <property type="evidence" value="ECO:0007669"/>
    <property type="project" value="TreeGrafter"/>
</dbReference>
<dbReference type="Gene3D" id="3.40.50.10440">
    <property type="entry name" value="Dihydroxyacetone kinase, domain 1"/>
    <property type="match status" value="1"/>
</dbReference>
<accession>A0A0D2X3L5</accession>
<dbReference type="GO" id="GO:0005524">
    <property type="term" value="F:ATP binding"/>
    <property type="evidence" value="ECO:0007669"/>
    <property type="project" value="UniProtKB-KW"/>
</dbReference>
<feature type="domain" description="DhaK" evidence="7">
    <location>
        <begin position="8"/>
        <end position="348"/>
    </location>
</feature>
<evidence type="ECO:0000256" key="1">
    <source>
        <dbReference type="ARBA" id="ARBA00008757"/>
    </source>
</evidence>
<dbReference type="InParanoid" id="A0A0D2X3L5"/>
<dbReference type="InterPro" id="IPR004006">
    <property type="entry name" value="DhaK_dom"/>
</dbReference>
<dbReference type="FunFam" id="3.40.50.10440:FF:000001">
    <property type="entry name" value="Dihydroxyacetone kinase, DhaK subunit"/>
    <property type="match status" value="1"/>
</dbReference>
<evidence type="ECO:0000259" key="7">
    <source>
        <dbReference type="PROSITE" id="PS51481"/>
    </source>
</evidence>